<name>A0A3Q8WU52_9ACTO</name>
<organism evidence="3 4">
    <name type="scientific">Flaviflexus salsibiostraticola</name>
    <dbReference type="NCBI Taxonomy" id="1282737"/>
    <lineage>
        <taxon>Bacteria</taxon>
        <taxon>Bacillati</taxon>
        <taxon>Actinomycetota</taxon>
        <taxon>Actinomycetes</taxon>
        <taxon>Actinomycetales</taxon>
        <taxon>Actinomycetaceae</taxon>
        <taxon>Flaviflexus</taxon>
    </lineage>
</organism>
<dbReference type="EMBL" id="CP034438">
    <property type="protein sequence ID" value="AZN29280.1"/>
    <property type="molecule type" value="Genomic_DNA"/>
</dbReference>
<feature type="signal peptide" evidence="1">
    <location>
        <begin position="1"/>
        <end position="21"/>
    </location>
</feature>
<reference evidence="3 4" key="1">
    <citation type="submission" date="2018-12" db="EMBL/GenBank/DDBJ databases">
        <title>Complete genome sequence of Flaviflexus salsibiostraticola KCTC 33148.</title>
        <authorList>
            <person name="Bae J.-W."/>
        </authorList>
    </citation>
    <scope>NUCLEOTIDE SEQUENCE [LARGE SCALE GENOMIC DNA]</scope>
    <source>
        <strain evidence="3 4">KCTC 33148</strain>
    </source>
</reference>
<sequence>MKKILAALTAVALLGACGADTDEAESVTVGMSYVPDVQFFPFYVADDQGFFEDAGVDVTLRHHGAQEPLFTALTTGEEDVLFAGGDEVMYARAEGIDAVNFATLYQEYPVTLIVPEDSDIMSPADLEGRSVGLPGEYGANWFGLLAMLDQYDLEDVDVQSIGFTQMAALTRGDVDAVIGFVNNDAVAMESQGFDVRTIDLAPNLPLIGPGLTARGDSFDELSDAYVGILDGVEKAIDFAAENPEETLDIVTKYVPGMSDPEARAAAELTFTATLPLYQGDGTVGIQDTERWAAMSEFMHSAGIISTEVPADEAMTTQIVDAR</sequence>
<dbReference type="OrthoDB" id="7808807at2"/>
<dbReference type="Pfam" id="PF09084">
    <property type="entry name" value="NMT1"/>
    <property type="match status" value="1"/>
</dbReference>
<dbReference type="SUPFAM" id="SSF53850">
    <property type="entry name" value="Periplasmic binding protein-like II"/>
    <property type="match status" value="1"/>
</dbReference>
<dbReference type="AlphaFoldDB" id="A0A3Q8WU52"/>
<dbReference type="GO" id="GO:0009228">
    <property type="term" value="P:thiamine biosynthetic process"/>
    <property type="evidence" value="ECO:0007669"/>
    <property type="project" value="InterPro"/>
</dbReference>
<keyword evidence="1" id="KW-0732">Signal</keyword>
<dbReference type="SMART" id="SM00062">
    <property type="entry name" value="PBPb"/>
    <property type="match status" value="1"/>
</dbReference>
<feature type="domain" description="Solute-binding protein family 3/N-terminal" evidence="2">
    <location>
        <begin position="26"/>
        <end position="257"/>
    </location>
</feature>
<dbReference type="InterPro" id="IPR015168">
    <property type="entry name" value="SsuA/THI5"/>
</dbReference>
<evidence type="ECO:0000313" key="3">
    <source>
        <dbReference type="EMBL" id="AZN29280.1"/>
    </source>
</evidence>
<dbReference type="RefSeq" id="WP_126038742.1">
    <property type="nucleotide sequence ID" value="NZ_CP034438.1"/>
</dbReference>
<evidence type="ECO:0000259" key="2">
    <source>
        <dbReference type="SMART" id="SM00062"/>
    </source>
</evidence>
<dbReference type="KEGG" id="fsl:EJO69_02410"/>
<dbReference type="PANTHER" id="PTHR31528:SF15">
    <property type="entry name" value="RIBOFLAVIN-BINDING PROTEIN RIBY"/>
    <property type="match status" value="1"/>
</dbReference>
<gene>
    <name evidence="3" type="ORF">EJO69_02410</name>
</gene>
<protein>
    <submittedName>
        <fullName evidence="3">Transporter substrate-binding domain-containing protein</fullName>
    </submittedName>
</protein>
<dbReference type="Gene3D" id="3.40.190.10">
    <property type="entry name" value="Periplasmic binding protein-like II"/>
    <property type="match status" value="2"/>
</dbReference>
<keyword evidence="4" id="KW-1185">Reference proteome</keyword>
<dbReference type="Proteomes" id="UP000270021">
    <property type="component" value="Chromosome"/>
</dbReference>
<dbReference type="InterPro" id="IPR027939">
    <property type="entry name" value="NMT1/THI5"/>
</dbReference>
<accession>A0A3Q8WU52</accession>
<evidence type="ECO:0000256" key="1">
    <source>
        <dbReference type="SAM" id="SignalP"/>
    </source>
</evidence>
<evidence type="ECO:0000313" key="4">
    <source>
        <dbReference type="Proteomes" id="UP000270021"/>
    </source>
</evidence>
<dbReference type="PANTHER" id="PTHR31528">
    <property type="entry name" value="4-AMINO-5-HYDROXYMETHYL-2-METHYLPYRIMIDINE PHOSPHATE SYNTHASE THI11-RELATED"/>
    <property type="match status" value="1"/>
</dbReference>
<dbReference type="PROSITE" id="PS51257">
    <property type="entry name" value="PROKAR_LIPOPROTEIN"/>
    <property type="match status" value="1"/>
</dbReference>
<proteinExistence type="predicted"/>
<feature type="chain" id="PRO_5038621519" evidence="1">
    <location>
        <begin position="22"/>
        <end position="322"/>
    </location>
</feature>
<dbReference type="InterPro" id="IPR001638">
    <property type="entry name" value="Solute-binding_3/MltF_N"/>
</dbReference>